<dbReference type="EMBL" id="BARU01008597">
    <property type="protein sequence ID" value="GAH43210.1"/>
    <property type="molecule type" value="Genomic_DNA"/>
</dbReference>
<gene>
    <name evidence="2" type="ORF">S03H2_16781</name>
</gene>
<accession>X1GEF9</accession>
<dbReference type="GO" id="GO:0015833">
    <property type="term" value="P:peptide transport"/>
    <property type="evidence" value="ECO:0007669"/>
    <property type="project" value="TreeGrafter"/>
</dbReference>
<feature type="non-terminal residue" evidence="2">
    <location>
        <position position="168"/>
    </location>
</feature>
<evidence type="ECO:0000259" key="1">
    <source>
        <dbReference type="Pfam" id="PF00496"/>
    </source>
</evidence>
<reference evidence="2" key="1">
    <citation type="journal article" date="2014" name="Front. Microbiol.">
        <title>High frequency of phylogenetically diverse reductive dehalogenase-homologous genes in deep subseafloor sedimentary metagenomes.</title>
        <authorList>
            <person name="Kawai M."/>
            <person name="Futagami T."/>
            <person name="Toyoda A."/>
            <person name="Takaki Y."/>
            <person name="Nishi S."/>
            <person name="Hori S."/>
            <person name="Arai W."/>
            <person name="Tsubouchi T."/>
            <person name="Morono Y."/>
            <person name="Uchiyama I."/>
            <person name="Ito T."/>
            <person name="Fujiyama A."/>
            <person name="Inagaki F."/>
            <person name="Takami H."/>
        </authorList>
    </citation>
    <scope>NUCLEOTIDE SEQUENCE</scope>
    <source>
        <strain evidence="2">Expedition CK06-06</strain>
    </source>
</reference>
<comment type="caution">
    <text evidence="2">The sequence shown here is derived from an EMBL/GenBank/DDBJ whole genome shotgun (WGS) entry which is preliminary data.</text>
</comment>
<protein>
    <recommendedName>
        <fullName evidence="1">Solute-binding protein family 5 domain-containing protein</fullName>
    </recommendedName>
</protein>
<dbReference type="InterPro" id="IPR000914">
    <property type="entry name" value="SBP_5_dom"/>
</dbReference>
<dbReference type="PANTHER" id="PTHR30290">
    <property type="entry name" value="PERIPLASMIC BINDING COMPONENT OF ABC TRANSPORTER"/>
    <property type="match status" value="1"/>
</dbReference>
<dbReference type="InterPro" id="IPR039424">
    <property type="entry name" value="SBP_5"/>
</dbReference>
<dbReference type="AlphaFoldDB" id="X1GEF9"/>
<dbReference type="SUPFAM" id="SSF53850">
    <property type="entry name" value="Periplasmic binding protein-like II"/>
    <property type="match status" value="1"/>
</dbReference>
<dbReference type="Pfam" id="PF00496">
    <property type="entry name" value="SBP_bac_5"/>
    <property type="match status" value="1"/>
</dbReference>
<dbReference type="GO" id="GO:1904680">
    <property type="term" value="F:peptide transmembrane transporter activity"/>
    <property type="evidence" value="ECO:0007669"/>
    <property type="project" value="TreeGrafter"/>
</dbReference>
<organism evidence="2">
    <name type="scientific">marine sediment metagenome</name>
    <dbReference type="NCBI Taxonomy" id="412755"/>
    <lineage>
        <taxon>unclassified sequences</taxon>
        <taxon>metagenomes</taxon>
        <taxon>ecological metagenomes</taxon>
    </lineage>
</organism>
<sequence length="168" mass="18617">MAAVRTGVIDHFAAGTWVYAGTLTQTNPEILQVPCGLGGLWGVCLKCNKPPFSDKDVRRAVVTGTDLDTISRTAIGREWELHWPTRGEGHVELEELSPELRAQYEYDPEAARAMLTKAGYPDGFPVKLIVSNRFPVLGSIAELMASQWERDLSIDVEIEVIDTSIFWA</sequence>
<name>X1GEF9_9ZZZZ</name>
<proteinExistence type="predicted"/>
<evidence type="ECO:0000313" key="2">
    <source>
        <dbReference type="EMBL" id="GAH43210.1"/>
    </source>
</evidence>
<feature type="domain" description="Solute-binding protein family 5" evidence="1">
    <location>
        <begin position="2"/>
        <end position="163"/>
    </location>
</feature>
<dbReference type="Gene3D" id="3.10.105.10">
    <property type="entry name" value="Dipeptide-binding Protein, Domain 3"/>
    <property type="match status" value="1"/>
</dbReference>